<name>A0A9J6AA01_SOLCO</name>
<keyword evidence="3" id="KW-1185">Reference proteome</keyword>
<reference evidence="2 3" key="1">
    <citation type="submission" date="2020-09" db="EMBL/GenBank/DDBJ databases">
        <title>De no assembly of potato wild relative species, Solanum commersonii.</title>
        <authorList>
            <person name="Cho K."/>
        </authorList>
    </citation>
    <scope>NUCLEOTIDE SEQUENCE [LARGE SCALE GENOMIC DNA]</scope>
    <source>
        <strain evidence="2">LZ3.2</strain>
        <tissue evidence="2">Leaf</tissue>
    </source>
</reference>
<keyword evidence="1" id="KW-0732">Signal</keyword>
<dbReference type="AlphaFoldDB" id="A0A9J6AA01"/>
<evidence type="ECO:0000313" key="2">
    <source>
        <dbReference type="EMBL" id="KAG5621305.1"/>
    </source>
</evidence>
<feature type="chain" id="PRO_5039894306" evidence="1">
    <location>
        <begin position="18"/>
        <end position="136"/>
    </location>
</feature>
<sequence length="136" mass="15428">MRLVVRVPVLSLQMVVADPIVSAGWRDKCFIIHHLFMAKQGLRSQPEEVPQELQQPQCVASMAWTTIRELFDHGSRLLISSPCSSIFIGCLAFFFEASRLLVTTIIHAFVLRDLFPNDIAKLRSANDQNNSKMVSW</sequence>
<dbReference type="EMBL" id="JACXVP010000002">
    <property type="protein sequence ID" value="KAG5621305.1"/>
    <property type="molecule type" value="Genomic_DNA"/>
</dbReference>
<proteinExistence type="predicted"/>
<evidence type="ECO:0000256" key="1">
    <source>
        <dbReference type="SAM" id="SignalP"/>
    </source>
</evidence>
<protein>
    <submittedName>
        <fullName evidence="2">Uncharacterized protein</fullName>
    </submittedName>
</protein>
<dbReference type="Proteomes" id="UP000824120">
    <property type="component" value="Chromosome 2"/>
</dbReference>
<feature type="signal peptide" evidence="1">
    <location>
        <begin position="1"/>
        <end position="17"/>
    </location>
</feature>
<comment type="caution">
    <text evidence="2">The sequence shown here is derived from an EMBL/GenBank/DDBJ whole genome shotgun (WGS) entry which is preliminary data.</text>
</comment>
<organism evidence="2 3">
    <name type="scientific">Solanum commersonii</name>
    <name type="common">Commerson's wild potato</name>
    <name type="synonym">Commerson's nightshade</name>
    <dbReference type="NCBI Taxonomy" id="4109"/>
    <lineage>
        <taxon>Eukaryota</taxon>
        <taxon>Viridiplantae</taxon>
        <taxon>Streptophyta</taxon>
        <taxon>Embryophyta</taxon>
        <taxon>Tracheophyta</taxon>
        <taxon>Spermatophyta</taxon>
        <taxon>Magnoliopsida</taxon>
        <taxon>eudicotyledons</taxon>
        <taxon>Gunneridae</taxon>
        <taxon>Pentapetalae</taxon>
        <taxon>asterids</taxon>
        <taxon>lamiids</taxon>
        <taxon>Solanales</taxon>
        <taxon>Solanaceae</taxon>
        <taxon>Solanoideae</taxon>
        <taxon>Solaneae</taxon>
        <taxon>Solanum</taxon>
    </lineage>
</organism>
<evidence type="ECO:0000313" key="3">
    <source>
        <dbReference type="Proteomes" id="UP000824120"/>
    </source>
</evidence>
<gene>
    <name evidence="2" type="ORF">H5410_006523</name>
</gene>
<accession>A0A9J6AA01</accession>